<dbReference type="Proteomes" id="UP000077315">
    <property type="component" value="Unassembled WGS sequence"/>
</dbReference>
<dbReference type="InParanoid" id="A0A167LGI5"/>
<sequence>MKICENLCRFCLLRKDFISKFDQVPTLNYYCYLYCFGLRKLYDWGQFKTKISALDIGWQRASTAISEARILFKIQNNNKTFNLNHCYSVLSLAPKWMNRLKGSTRGQGNRNQIVVSITPSGGNVQGNNEMSSQQGVVRQIGCKQSKARSQGKRKVQEALFDLVNDQRKVQRSGSGKDKNFREMLDIKYIMMDADTISNPVRRCCVLLKQKQALRRAEEVERGFEDEDESSDDEEEEEVEELQSGEEYNFSDE</sequence>
<dbReference type="AlphaFoldDB" id="A0A167LGI5"/>
<dbReference type="RefSeq" id="XP_018288445.1">
    <property type="nucleotide sequence ID" value="XM_018436531.1"/>
</dbReference>
<evidence type="ECO:0000313" key="4">
    <source>
        <dbReference type="Proteomes" id="UP000077315"/>
    </source>
</evidence>
<dbReference type="Pfam" id="PF14303">
    <property type="entry name" value="NAM-associated"/>
    <property type="match status" value="1"/>
</dbReference>
<name>A0A167LGI5_PHYB8</name>
<organism evidence="3 4">
    <name type="scientific">Phycomyces blakesleeanus (strain ATCC 8743b / DSM 1359 / FGSC 10004 / NBRC 33097 / NRRL 1555)</name>
    <dbReference type="NCBI Taxonomy" id="763407"/>
    <lineage>
        <taxon>Eukaryota</taxon>
        <taxon>Fungi</taxon>
        <taxon>Fungi incertae sedis</taxon>
        <taxon>Mucoromycota</taxon>
        <taxon>Mucoromycotina</taxon>
        <taxon>Mucoromycetes</taxon>
        <taxon>Mucorales</taxon>
        <taxon>Phycomycetaceae</taxon>
        <taxon>Phycomyces</taxon>
    </lineage>
</organism>
<accession>A0A167LGI5</accession>
<dbReference type="GeneID" id="28997437"/>
<reference evidence="4" key="1">
    <citation type="submission" date="2015-06" db="EMBL/GenBank/DDBJ databases">
        <title>Expansion of signal transduction pathways in fungi by whole-genome duplication.</title>
        <authorList>
            <consortium name="DOE Joint Genome Institute"/>
            <person name="Corrochano L.M."/>
            <person name="Kuo A."/>
            <person name="Marcet-Houben M."/>
            <person name="Polaino S."/>
            <person name="Salamov A."/>
            <person name="Villalobos J.M."/>
            <person name="Alvarez M.I."/>
            <person name="Avalos J."/>
            <person name="Benito E.P."/>
            <person name="Benoit I."/>
            <person name="Burger G."/>
            <person name="Camino L.P."/>
            <person name="Canovas D."/>
            <person name="Cerda-Olmedo E."/>
            <person name="Cheng J.-F."/>
            <person name="Dominguez A."/>
            <person name="Elias M."/>
            <person name="Eslava A.P."/>
            <person name="Glaser F."/>
            <person name="Grimwood J."/>
            <person name="Gutierrez G."/>
            <person name="Heitman J."/>
            <person name="Henrissat B."/>
            <person name="Iturriaga E.A."/>
            <person name="Lang B.F."/>
            <person name="Lavin J.L."/>
            <person name="Lee S."/>
            <person name="Li W."/>
            <person name="Lindquist E."/>
            <person name="Lopez-Garcia S."/>
            <person name="Luque E.M."/>
            <person name="Marcos A.T."/>
            <person name="Martin J."/>
            <person name="McCluskey K."/>
            <person name="Medina H.R."/>
            <person name="Miralles-Duran A."/>
            <person name="Miyazaki A."/>
            <person name="Munoz-Torres E."/>
            <person name="Oguiza J.A."/>
            <person name="Ohm R."/>
            <person name="Olmedo M."/>
            <person name="Orejas M."/>
            <person name="Ortiz-Castellanos L."/>
            <person name="Pisabarro A.G."/>
            <person name="Rodriguez-Romero J."/>
            <person name="Ruiz-Herrera J."/>
            <person name="Ruiz-Vazquez R."/>
            <person name="Sanz C."/>
            <person name="Schackwitz W."/>
            <person name="Schmutz J."/>
            <person name="Shahriari M."/>
            <person name="Shelest E."/>
            <person name="Silva-Franco F."/>
            <person name="Soanes D."/>
            <person name="Syed K."/>
            <person name="Tagua V.G."/>
            <person name="Talbot N.J."/>
            <person name="Thon M."/>
            <person name="De vries R.P."/>
            <person name="Wiebenga A."/>
            <person name="Yadav J.S."/>
            <person name="Braun E.L."/>
            <person name="Baker S."/>
            <person name="Garre V."/>
            <person name="Horwitz B."/>
            <person name="Torres-Martinez S."/>
            <person name="Idnurm A."/>
            <person name="Herrera-Estrella A."/>
            <person name="Gabaldon T."/>
            <person name="Grigoriev I.V."/>
        </authorList>
    </citation>
    <scope>NUCLEOTIDE SEQUENCE [LARGE SCALE GENOMIC DNA]</scope>
    <source>
        <strain evidence="4">NRRL 1555(-)</strain>
    </source>
</reference>
<feature type="compositionally biased region" description="Acidic residues" evidence="1">
    <location>
        <begin position="223"/>
        <end position="252"/>
    </location>
</feature>
<evidence type="ECO:0000313" key="3">
    <source>
        <dbReference type="EMBL" id="OAD70405.1"/>
    </source>
</evidence>
<proteinExistence type="predicted"/>
<feature type="region of interest" description="Disordered" evidence="1">
    <location>
        <begin position="213"/>
        <end position="252"/>
    </location>
</feature>
<keyword evidence="4" id="KW-1185">Reference proteome</keyword>
<dbReference type="EMBL" id="KV440988">
    <property type="protein sequence ID" value="OAD70405.1"/>
    <property type="molecule type" value="Genomic_DNA"/>
</dbReference>
<evidence type="ECO:0000256" key="1">
    <source>
        <dbReference type="SAM" id="MobiDB-lite"/>
    </source>
</evidence>
<dbReference type="InterPro" id="IPR029466">
    <property type="entry name" value="NAM-associated_C"/>
</dbReference>
<dbReference type="VEuPathDB" id="FungiDB:PHYBLDRAFT_171158"/>
<gene>
    <name evidence="3" type="ORF">PHYBLDRAFT_171158</name>
</gene>
<protein>
    <recommendedName>
        <fullName evidence="2">No apical meristem-associated C-terminal domain-containing protein</fullName>
    </recommendedName>
</protein>
<evidence type="ECO:0000259" key="2">
    <source>
        <dbReference type="Pfam" id="PF14303"/>
    </source>
</evidence>
<feature type="domain" description="No apical meristem-associated C-terminal" evidence="2">
    <location>
        <begin position="79"/>
        <end position="175"/>
    </location>
</feature>